<accession>A0A6H2A1Y9</accession>
<name>A0A6H2A1Y9_9ZZZZ</name>
<protein>
    <submittedName>
        <fullName evidence="1">Uncharacterized protein</fullName>
    </submittedName>
</protein>
<dbReference type="EMBL" id="MT144423">
    <property type="protein sequence ID" value="QJA53460.1"/>
    <property type="molecule type" value="Genomic_DNA"/>
</dbReference>
<organism evidence="1">
    <name type="scientific">viral metagenome</name>
    <dbReference type="NCBI Taxonomy" id="1070528"/>
    <lineage>
        <taxon>unclassified sequences</taxon>
        <taxon>metagenomes</taxon>
        <taxon>organismal metagenomes</taxon>
    </lineage>
</organism>
<dbReference type="AlphaFoldDB" id="A0A6H2A1Y9"/>
<proteinExistence type="predicted"/>
<sequence length="132" mass="14952">MRAYKCTVSLSEVRWRGRTWCIDVTGKFDPGRACPPCSNPDSPVFSDQGDLSEFDAQYYRWDTDDDGPDAAGEGDWKSADVQDLLANGISTVYRCKRVGESYAWGHYDEPFRDVLLETADQSCPYQAPEKDY</sequence>
<evidence type="ECO:0000313" key="1">
    <source>
        <dbReference type="EMBL" id="QJA53460.1"/>
    </source>
</evidence>
<gene>
    <name evidence="1" type="ORF">TM448A03559_0010</name>
</gene>
<reference evidence="1" key="1">
    <citation type="submission" date="2020-03" db="EMBL/GenBank/DDBJ databases">
        <title>The deep terrestrial virosphere.</title>
        <authorList>
            <person name="Holmfeldt K."/>
            <person name="Nilsson E."/>
            <person name="Simone D."/>
            <person name="Lopez-Fernandez M."/>
            <person name="Wu X."/>
            <person name="de Brujin I."/>
            <person name="Lundin D."/>
            <person name="Andersson A."/>
            <person name="Bertilsson S."/>
            <person name="Dopson M."/>
        </authorList>
    </citation>
    <scope>NUCLEOTIDE SEQUENCE</scope>
    <source>
        <strain evidence="1">TM448A03559</strain>
    </source>
</reference>